<feature type="domain" description="Citrate transporter-like" evidence="9">
    <location>
        <begin position="16"/>
        <end position="370"/>
    </location>
</feature>
<evidence type="ECO:0000259" key="9">
    <source>
        <dbReference type="Pfam" id="PF03600"/>
    </source>
</evidence>
<dbReference type="AlphaFoldDB" id="A0A8J3L2U8"/>
<evidence type="ECO:0000313" key="10">
    <source>
        <dbReference type="EMBL" id="GIG05625.1"/>
    </source>
</evidence>
<evidence type="ECO:0000256" key="4">
    <source>
        <dbReference type="ARBA" id="ARBA00022475"/>
    </source>
</evidence>
<feature type="transmembrane region" description="Helical" evidence="8">
    <location>
        <begin position="362"/>
        <end position="392"/>
    </location>
</feature>
<feature type="transmembrane region" description="Helical" evidence="8">
    <location>
        <begin position="227"/>
        <end position="248"/>
    </location>
</feature>
<keyword evidence="5 8" id="KW-0812">Transmembrane</keyword>
<evidence type="ECO:0000256" key="6">
    <source>
        <dbReference type="ARBA" id="ARBA00022989"/>
    </source>
</evidence>
<feature type="transmembrane region" description="Helical" evidence="8">
    <location>
        <begin position="283"/>
        <end position="305"/>
    </location>
</feature>
<organism evidence="10 11">
    <name type="scientific">Catellatospora coxensis</name>
    <dbReference type="NCBI Taxonomy" id="310354"/>
    <lineage>
        <taxon>Bacteria</taxon>
        <taxon>Bacillati</taxon>
        <taxon>Actinomycetota</taxon>
        <taxon>Actinomycetes</taxon>
        <taxon>Micromonosporales</taxon>
        <taxon>Micromonosporaceae</taxon>
        <taxon>Catellatospora</taxon>
    </lineage>
</organism>
<keyword evidence="6 8" id="KW-1133">Transmembrane helix</keyword>
<keyword evidence="4" id="KW-1003">Cell membrane</keyword>
<dbReference type="InterPro" id="IPR004680">
    <property type="entry name" value="Cit_transptr-like_dom"/>
</dbReference>
<dbReference type="GO" id="GO:0015105">
    <property type="term" value="F:arsenite transmembrane transporter activity"/>
    <property type="evidence" value="ECO:0007669"/>
    <property type="project" value="InterPro"/>
</dbReference>
<dbReference type="PANTHER" id="PTHR43568">
    <property type="entry name" value="P PROTEIN"/>
    <property type="match status" value="1"/>
</dbReference>
<dbReference type="Pfam" id="PF03600">
    <property type="entry name" value="CitMHS"/>
    <property type="match status" value="1"/>
</dbReference>
<accession>A0A8J3L2U8</accession>
<evidence type="ECO:0000256" key="1">
    <source>
        <dbReference type="ARBA" id="ARBA00004651"/>
    </source>
</evidence>
<gene>
    <name evidence="10" type="ORF">Cco03nite_23250</name>
</gene>
<dbReference type="PANTHER" id="PTHR43568:SF1">
    <property type="entry name" value="P PROTEIN"/>
    <property type="match status" value="1"/>
</dbReference>
<dbReference type="InterPro" id="IPR000802">
    <property type="entry name" value="Arsenical_pump_ArsB"/>
</dbReference>
<name>A0A8J3L2U8_9ACTN</name>
<feature type="transmembrane region" description="Helical" evidence="8">
    <location>
        <begin position="95"/>
        <end position="113"/>
    </location>
</feature>
<evidence type="ECO:0000256" key="5">
    <source>
        <dbReference type="ARBA" id="ARBA00022692"/>
    </source>
</evidence>
<sequence>MSVQAWLAVAVFAVAYVFIATEWIHRVAVALGGAVAMLLIGATDAEHAFFSEESGIDWNVIFLLIGMMLIVAVLRRTGLFEYLAIWSVKRAGGRPYPVMVILVLITAVASAGLDNVTTVLLVAPVTLFVCDKLGLPAAPFLIAEVMASNIGGAATLIGDPPNIIIASKSGLTFNDFLNVMGPIVLVLLVVFLGLCRWLFRDAFRHDSAKVAAVMAMREREAIRDPRLLMISLVFLAAVLGAFMLHSALHLEPSVVAMVGGLMLLAASRLDPDEVAKDVEWHTLVFFAGLFIMVGALVHTGVIGQLSQAATEAVEGKLWGATVLLVGASAVLSAIVDNIPYVATMSPIVADLVKADGTPQGNVLWWALALGADLGGNATAIGASANVVVLGIAERAGKKISFWEFTKYGLVVTVITVAICIPYLWLRFF</sequence>
<keyword evidence="3" id="KW-0813">Transport</keyword>
<feature type="transmembrane region" description="Helical" evidence="8">
    <location>
        <begin position="317"/>
        <end position="342"/>
    </location>
</feature>
<dbReference type="InterPro" id="IPR051475">
    <property type="entry name" value="Diverse_Ion_Transporter"/>
</dbReference>
<comment type="caution">
    <text evidence="10">The sequence shown here is derived from an EMBL/GenBank/DDBJ whole genome shotgun (WGS) entry which is preliminary data.</text>
</comment>
<evidence type="ECO:0000256" key="2">
    <source>
        <dbReference type="ARBA" id="ARBA00009843"/>
    </source>
</evidence>
<dbReference type="GO" id="GO:0005886">
    <property type="term" value="C:plasma membrane"/>
    <property type="evidence" value="ECO:0007669"/>
    <property type="project" value="UniProtKB-SubCell"/>
</dbReference>
<evidence type="ECO:0000256" key="8">
    <source>
        <dbReference type="SAM" id="Phobius"/>
    </source>
</evidence>
<keyword evidence="7 8" id="KW-0472">Membrane</keyword>
<evidence type="ECO:0000313" key="11">
    <source>
        <dbReference type="Proteomes" id="UP000630887"/>
    </source>
</evidence>
<feature type="transmembrane region" description="Helical" evidence="8">
    <location>
        <begin position="6"/>
        <end position="24"/>
    </location>
</feature>
<comment type="similarity">
    <text evidence="2">Belongs to the CitM (TC 2.A.11) transporter family.</text>
</comment>
<protein>
    <submittedName>
        <fullName evidence="10">Membrane protein</fullName>
    </submittedName>
</protein>
<evidence type="ECO:0000256" key="3">
    <source>
        <dbReference type="ARBA" id="ARBA00022448"/>
    </source>
</evidence>
<dbReference type="PRINTS" id="PR00758">
    <property type="entry name" value="ARSENICPUMP"/>
</dbReference>
<feature type="transmembrane region" description="Helical" evidence="8">
    <location>
        <begin position="31"/>
        <end position="50"/>
    </location>
</feature>
<dbReference type="CDD" id="cd01116">
    <property type="entry name" value="P_permease"/>
    <property type="match status" value="1"/>
</dbReference>
<keyword evidence="11" id="KW-1185">Reference proteome</keyword>
<comment type="subcellular location">
    <subcellularLocation>
        <location evidence="1">Cell membrane</location>
        <topology evidence="1">Multi-pass membrane protein</topology>
    </subcellularLocation>
</comment>
<feature type="transmembrane region" description="Helical" evidence="8">
    <location>
        <begin position="56"/>
        <end position="74"/>
    </location>
</feature>
<feature type="transmembrane region" description="Helical" evidence="8">
    <location>
        <begin position="404"/>
        <end position="425"/>
    </location>
</feature>
<evidence type="ECO:0000256" key="7">
    <source>
        <dbReference type="ARBA" id="ARBA00023136"/>
    </source>
</evidence>
<dbReference type="Proteomes" id="UP000630887">
    <property type="component" value="Unassembled WGS sequence"/>
</dbReference>
<proteinExistence type="inferred from homology"/>
<dbReference type="EMBL" id="BONI01000016">
    <property type="protein sequence ID" value="GIG05625.1"/>
    <property type="molecule type" value="Genomic_DNA"/>
</dbReference>
<feature type="transmembrane region" description="Helical" evidence="8">
    <location>
        <begin position="179"/>
        <end position="199"/>
    </location>
</feature>
<reference evidence="10 11" key="1">
    <citation type="submission" date="2021-01" db="EMBL/GenBank/DDBJ databases">
        <title>Whole genome shotgun sequence of Catellatospora coxensis NBRC 107359.</title>
        <authorList>
            <person name="Komaki H."/>
            <person name="Tamura T."/>
        </authorList>
    </citation>
    <scope>NUCLEOTIDE SEQUENCE [LARGE SCALE GENOMIC DNA]</scope>
    <source>
        <strain evidence="10 11">NBRC 107359</strain>
    </source>
</reference>
<dbReference type="RefSeq" id="WP_203692060.1">
    <property type="nucleotide sequence ID" value="NZ_BAAALC010000025.1"/>
</dbReference>